<dbReference type="InterPro" id="IPR032675">
    <property type="entry name" value="LRR_dom_sf"/>
</dbReference>
<keyword evidence="1" id="KW-0732">Signal</keyword>
<dbReference type="STRING" id="431595.K3WH62"/>
<reference evidence="3" key="1">
    <citation type="journal article" date="2010" name="Genome Biol.">
        <title>Genome sequence of the necrotrophic plant pathogen Pythium ultimum reveals original pathogenicity mechanisms and effector repertoire.</title>
        <authorList>
            <person name="Levesque C.A."/>
            <person name="Brouwer H."/>
            <person name="Cano L."/>
            <person name="Hamilton J.P."/>
            <person name="Holt C."/>
            <person name="Huitema E."/>
            <person name="Raffaele S."/>
            <person name="Robideau G.P."/>
            <person name="Thines M."/>
            <person name="Win J."/>
            <person name="Zerillo M.M."/>
            <person name="Beakes G.W."/>
            <person name="Boore J.L."/>
            <person name="Busam D."/>
            <person name="Dumas B."/>
            <person name="Ferriera S."/>
            <person name="Fuerstenberg S.I."/>
            <person name="Gachon C.M."/>
            <person name="Gaulin E."/>
            <person name="Govers F."/>
            <person name="Grenville-Briggs L."/>
            <person name="Horner N."/>
            <person name="Hostetler J."/>
            <person name="Jiang R.H."/>
            <person name="Johnson J."/>
            <person name="Krajaejun T."/>
            <person name="Lin H."/>
            <person name="Meijer H.J."/>
            <person name="Moore B."/>
            <person name="Morris P."/>
            <person name="Phuntmart V."/>
            <person name="Puiu D."/>
            <person name="Shetty J."/>
            <person name="Stajich J.E."/>
            <person name="Tripathy S."/>
            <person name="Wawra S."/>
            <person name="van West P."/>
            <person name="Whitty B.R."/>
            <person name="Coutinho P.M."/>
            <person name="Henrissat B."/>
            <person name="Martin F."/>
            <person name="Thomas P.D."/>
            <person name="Tyler B.M."/>
            <person name="De Vries R.P."/>
            <person name="Kamoun S."/>
            <person name="Yandell M."/>
            <person name="Tisserat N."/>
            <person name="Buell C.R."/>
        </authorList>
    </citation>
    <scope>NUCLEOTIDE SEQUENCE</scope>
    <source>
        <strain evidence="3">DAOM:BR144</strain>
    </source>
</reference>
<dbReference type="Proteomes" id="UP000019132">
    <property type="component" value="Unassembled WGS sequence"/>
</dbReference>
<feature type="chain" id="PRO_5003867742" evidence="1">
    <location>
        <begin position="24"/>
        <end position="238"/>
    </location>
</feature>
<accession>K3WH62</accession>
<reference evidence="3" key="2">
    <citation type="submission" date="2010-04" db="EMBL/GenBank/DDBJ databases">
        <authorList>
            <person name="Buell R."/>
            <person name="Hamilton J."/>
            <person name="Hostetler J."/>
        </authorList>
    </citation>
    <scope>NUCLEOTIDE SEQUENCE [LARGE SCALE GENOMIC DNA]</scope>
    <source>
        <strain evidence="3">DAOM:BR144</strain>
    </source>
</reference>
<dbReference type="eggNOG" id="KOG0192">
    <property type="taxonomic scope" value="Eukaryota"/>
</dbReference>
<reference evidence="2" key="3">
    <citation type="submission" date="2015-02" db="UniProtKB">
        <authorList>
            <consortium name="EnsemblProtists"/>
        </authorList>
    </citation>
    <scope>IDENTIFICATION</scope>
    <source>
        <strain evidence="2">DAOM BR144</strain>
    </source>
</reference>
<evidence type="ECO:0000313" key="2">
    <source>
        <dbReference type="EnsemblProtists" id="PYU1_T004303"/>
    </source>
</evidence>
<name>K3WH62_GLOUD</name>
<feature type="signal peptide" evidence="1">
    <location>
        <begin position="1"/>
        <end position="23"/>
    </location>
</feature>
<dbReference type="AlphaFoldDB" id="K3WH62"/>
<dbReference type="EMBL" id="GL376567">
    <property type="status" value="NOT_ANNOTATED_CDS"/>
    <property type="molecule type" value="Genomic_DNA"/>
</dbReference>
<dbReference type="Gene3D" id="3.80.10.10">
    <property type="entry name" value="Ribonuclease Inhibitor"/>
    <property type="match status" value="1"/>
</dbReference>
<organism evidence="2 3">
    <name type="scientific">Globisporangium ultimum (strain ATCC 200006 / CBS 805.95 / DAOM BR144)</name>
    <name type="common">Pythium ultimum</name>
    <dbReference type="NCBI Taxonomy" id="431595"/>
    <lineage>
        <taxon>Eukaryota</taxon>
        <taxon>Sar</taxon>
        <taxon>Stramenopiles</taxon>
        <taxon>Oomycota</taxon>
        <taxon>Peronosporomycetes</taxon>
        <taxon>Pythiales</taxon>
        <taxon>Pythiaceae</taxon>
        <taxon>Globisporangium</taxon>
    </lineage>
</organism>
<dbReference type="InParanoid" id="K3WH62"/>
<dbReference type="HOGENOM" id="CLU_1167884_0_0_1"/>
<keyword evidence="3" id="KW-1185">Reference proteome</keyword>
<evidence type="ECO:0000313" key="3">
    <source>
        <dbReference type="Proteomes" id="UP000019132"/>
    </source>
</evidence>
<evidence type="ECO:0000256" key="1">
    <source>
        <dbReference type="SAM" id="SignalP"/>
    </source>
</evidence>
<protein>
    <submittedName>
        <fullName evidence="2">Uncharacterized protein</fullName>
    </submittedName>
</protein>
<dbReference type="EnsemblProtists" id="PYU1_T004303">
    <property type="protein sequence ID" value="PYU1_T004303"/>
    <property type="gene ID" value="PYU1_G004293"/>
</dbReference>
<dbReference type="VEuPathDB" id="FungiDB:PYU1_G004293"/>
<sequence length="238" mass="25340">MARPRQTPALLSACAAAAALASAVSSSSSSSADSPLGAWYTEQIGANETQLIGLTSATLQHLVTDDAVELPCAGRPSTQSITVLPDGSRWTNDGCPSLFTSLGASCTCLDGYTNSSGVWEFKVKKKTSAAKSPPLMLTASDVLEIDTIASLWIPNTVTALEIYNINMEDVVQKTTNFLPASVTNVTMQNCNYKNFGIGIIRSMNNVEYLDLSNNRNMNYTYVGKTDGIECALCSVKTL</sequence>
<proteinExistence type="predicted"/>